<keyword evidence="1" id="KW-1133">Transmembrane helix</keyword>
<proteinExistence type="predicted"/>
<name>A0A6J4UCC3_9BACT</name>
<reference evidence="2" key="1">
    <citation type="submission" date="2020-02" db="EMBL/GenBank/DDBJ databases">
        <authorList>
            <person name="Meier V. D."/>
        </authorList>
    </citation>
    <scope>NUCLEOTIDE SEQUENCE</scope>
    <source>
        <strain evidence="2">AVDCRST_MAG70</strain>
    </source>
</reference>
<protein>
    <submittedName>
        <fullName evidence="2">Uncharacterized protein</fullName>
    </submittedName>
</protein>
<keyword evidence="1" id="KW-0472">Membrane</keyword>
<gene>
    <name evidence="2" type="ORF">AVDCRST_MAG70-533</name>
</gene>
<evidence type="ECO:0000256" key="1">
    <source>
        <dbReference type="SAM" id="Phobius"/>
    </source>
</evidence>
<sequence length="136" mass="13219">MAGRLALTLAGLAAAAAALSGTLARCSGVTAFTRPGARLTLGVARPLVLPLSTTLALALISPALTSLSIAAPGHPRRARLVTLAPDPSPGLPTGLGLSRSCLRRGGIAPFARLPGVGRLGPLTGGLAPLAAAPGPA</sequence>
<feature type="transmembrane region" description="Helical" evidence="1">
    <location>
        <begin position="48"/>
        <end position="70"/>
    </location>
</feature>
<organism evidence="2">
    <name type="scientific">uncultured Thermomicrobiales bacterium</name>
    <dbReference type="NCBI Taxonomy" id="1645740"/>
    <lineage>
        <taxon>Bacteria</taxon>
        <taxon>Pseudomonadati</taxon>
        <taxon>Thermomicrobiota</taxon>
        <taxon>Thermomicrobia</taxon>
        <taxon>Thermomicrobiales</taxon>
        <taxon>environmental samples</taxon>
    </lineage>
</organism>
<evidence type="ECO:0000313" key="2">
    <source>
        <dbReference type="EMBL" id="CAA9546231.1"/>
    </source>
</evidence>
<accession>A0A6J4UCC3</accession>
<dbReference type="AlphaFoldDB" id="A0A6J4UCC3"/>
<keyword evidence="1" id="KW-0812">Transmembrane</keyword>
<dbReference type="EMBL" id="CADCWH010000083">
    <property type="protein sequence ID" value="CAA9546231.1"/>
    <property type="molecule type" value="Genomic_DNA"/>
</dbReference>